<comment type="caution">
    <text evidence="1">The sequence shown here is derived from an EMBL/GenBank/DDBJ whole genome shotgun (WGS) entry which is preliminary data.</text>
</comment>
<name>A0AAV5UYA2_9BILA</name>
<dbReference type="AlphaFoldDB" id="A0AAV5UYA2"/>
<accession>A0AAV5UYA2</accession>
<dbReference type="EMBL" id="BTSY01000001">
    <property type="protein sequence ID" value="GMT12275.1"/>
    <property type="molecule type" value="Genomic_DNA"/>
</dbReference>
<feature type="non-terminal residue" evidence="1">
    <location>
        <position position="126"/>
    </location>
</feature>
<organism evidence="1 2">
    <name type="scientific">Pristionchus fissidentatus</name>
    <dbReference type="NCBI Taxonomy" id="1538716"/>
    <lineage>
        <taxon>Eukaryota</taxon>
        <taxon>Metazoa</taxon>
        <taxon>Ecdysozoa</taxon>
        <taxon>Nematoda</taxon>
        <taxon>Chromadorea</taxon>
        <taxon>Rhabditida</taxon>
        <taxon>Rhabditina</taxon>
        <taxon>Diplogasteromorpha</taxon>
        <taxon>Diplogasteroidea</taxon>
        <taxon>Neodiplogasteridae</taxon>
        <taxon>Pristionchus</taxon>
    </lineage>
</organism>
<evidence type="ECO:0000313" key="2">
    <source>
        <dbReference type="Proteomes" id="UP001432322"/>
    </source>
</evidence>
<proteinExistence type="predicted"/>
<dbReference type="Proteomes" id="UP001432322">
    <property type="component" value="Unassembled WGS sequence"/>
</dbReference>
<keyword evidence="2" id="KW-1185">Reference proteome</keyword>
<gene>
    <name evidence="1" type="ORF">PFISCL1PPCAC_3572</name>
</gene>
<sequence>DILCCAQHDVVVLGAHDAALRALLPRVFRIGNLRDSAALLAIVLFHLRLAIRTRTLLGLLLTGARAPLVVRVLARLYPSGLLPSTARLRLLHSTVRGLPLDSASPRSAVITSSQVFLLLFRVVVIL</sequence>
<reference evidence="1" key="1">
    <citation type="submission" date="2023-10" db="EMBL/GenBank/DDBJ databases">
        <title>Genome assembly of Pristionchus species.</title>
        <authorList>
            <person name="Yoshida K."/>
            <person name="Sommer R.J."/>
        </authorList>
    </citation>
    <scope>NUCLEOTIDE SEQUENCE</scope>
    <source>
        <strain evidence="1">RS5133</strain>
    </source>
</reference>
<feature type="non-terminal residue" evidence="1">
    <location>
        <position position="1"/>
    </location>
</feature>
<evidence type="ECO:0000313" key="1">
    <source>
        <dbReference type="EMBL" id="GMT12275.1"/>
    </source>
</evidence>
<protein>
    <recommendedName>
        <fullName evidence="3">G protein-coupled receptor</fullName>
    </recommendedName>
</protein>
<evidence type="ECO:0008006" key="3">
    <source>
        <dbReference type="Google" id="ProtNLM"/>
    </source>
</evidence>